<gene>
    <name evidence="1" type="ORF">Tco_0629063</name>
</gene>
<comment type="caution">
    <text evidence="1">The sequence shown here is derived from an EMBL/GenBank/DDBJ whole genome shotgun (WGS) entry which is preliminary data.</text>
</comment>
<keyword evidence="2" id="KW-1185">Reference proteome</keyword>
<feature type="non-terminal residue" evidence="1">
    <location>
        <position position="183"/>
    </location>
</feature>
<reference evidence="1" key="1">
    <citation type="journal article" date="2022" name="Int. J. Mol. Sci.">
        <title>Draft Genome of Tanacetum Coccineum: Genomic Comparison of Closely Related Tanacetum-Family Plants.</title>
        <authorList>
            <person name="Yamashiro T."/>
            <person name="Shiraishi A."/>
            <person name="Nakayama K."/>
            <person name="Satake H."/>
        </authorList>
    </citation>
    <scope>NUCLEOTIDE SEQUENCE</scope>
</reference>
<evidence type="ECO:0000313" key="2">
    <source>
        <dbReference type="Proteomes" id="UP001151760"/>
    </source>
</evidence>
<dbReference type="EMBL" id="BQNB010008885">
    <property type="protein sequence ID" value="GJS55701.1"/>
    <property type="molecule type" value="Genomic_DNA"/>
</dbReference>
<name>A0ABQ4WS42_9ASTR</name>
<dbReference type="PANTHER" id="PTHR31110:SF3">
    <property type="entry name" value="PORTAL PROTEIN"/>
    <property type="match status" value="1"/>
</dbReference>
<proteinExistence type="predicted"/>
<evidence type="ECO:0000313" key="1">
    <source>
        <dbReference type="EMBL" id="GJS55701.1"/>
    </source>
</evidence>
<organism evidence="1 2">
    <name type="scientific">Tanacetum coccineum</name>
    <dbReference type="NCBI Taxonomy" id="301880"/>
    <lineage>
        <taxon>Eukaryota</taxon>
        <taxon>Viridiplantae</taxon>
        <taxon>Streptophyta</taxon>
        <taxon>Embryophyta</taxon>
        <taxon>Tracheophyta</taxon>
        <taxon>Spermatophyta</taxon>
        <taxon>Magnoliopsida</taxon>
        <taxon>eudicotyledons</taxon>
        <taxon>Gunneridae</taxon>
        <taxon>Pentapetalae</taxon>
        <taxon>asterids</taxon>
        <taxon>campanulids</taxon>
        <taxon>Asterales</taxon>
        <taxon>Asteraceae</taxon>
        <taxon>Asteroideae</taxon>
        <taxon>Anthemideae</taxon>
        <taxon>Anthemidinae</taxon>
        <taxon>Tanacetum</taxon>
    </lineage>
</organism>
<accession>A0ABQ4WS42</accession>
<reference evidence="1" key="2">
    <citation type="submission" date="2022-01" db="EMBL/GenBank/DDBJ databases">
        <authorList>
            <person name="Yamashiro T."/>
            <person name="Shiraishi A."/>
            <person name="Satake H."/>
            <person name="Nakayama K."/>
        </authorList>
    </citation>
    <scope>NUCLEOTIDE SEQUENCE</scope>
</reference>
<dbReference type="Proteomes" id="UP001151760">
    <property type="component" value="Unassembled WGS sequence"/>
</dbReference>
<protein>
    <submittedName>
        <fullName evidence="1">Uncharacterized protein</fullName>
    </submittedName>
</protein>
<sequence length="183" mass="20706">MDNDYLMPKSPLSFNSPTYKSSNILPPLKFHSGLLPSHNLEINSFNEYEDDYDFDEYEGHVDDHESVGSESYTKLRYLSHIMNIATPTKDCLELIYELLVPVMKARTERRLTRQEKSLLLDCETQMESLLAIAFQNYKSLDENSSTGLSDVLSPNPETAALALALAVQLYTLIHDILTPDGQA</sequence>
<dbReference type="PANTHER" id="PTHR31110">
    <property type="entry name" value="PESTICIDAL CRYSTAL CRY8BA PROTEIN"/>
    <property type="match status" value="1"/>
</dbReference>